<name>A0A1E3WE71_9HYPH</name>
<evidence type="ECO:0000313" key="3">
    <source>
        <dbReference type="Proteomes" id="UP000095042"/>
    </source>
</evidence>
<feature type="chain" id="PRO_5009139267" evidence="1">
    <location>
        <begin position="28"/>
        <end position="210"/>
    </location>
</feature>
<dbReference type="AlphaFoldDB" id="A0A1E3WE71"/>
<reference evidence="2 3" key="1">
    <citation type="journal article" date="2016" name="Environ. Microbiol.">
        <title>New Methyloceanibacter diversity from North Sea sediments includes methanotroph containing solely the soluble methane monooxygenase.</title>
        <authorList>
            <person name="Vekeman B."/>
            <person name="Kerckhof F.M."/>
            <person name="Cremers G."/>
            <person name="de Vos P."/>
            <person name="Vandamme P."/>
            <person name="Boon N."/>
            <person name="Op den Camp H.J."/>
            <person name="Heylen K."/>
        </authorList>
    </citation>
    <scope>NUCLEOTIDE SEQUENCE [LARGE SCALE GENOMIC DNA]</scope>
    <source>
        <strain evidence="2 3">R-67177</strain>
    </source>
</reference>
<keyword evidence="1" id="KW-0732">Signal</keyword>
<feature type="signal peptide" evidence="1">
    <location>
        <begin position="1"/>
        <end position="27"/>
    </location>
</feature>
<organism evidence="2 3">
    <name type="scientific">Methyloceanibacter marginalis</name>
    <dbReference type="NCBI Taxonomy" id="1774971"/>
    <lineage>
        <taxon>Bacteria</taxon>
        <taxon>Pseudomonadati</taxon>
        <taxon>Pseudomonadota</taxon>
        <taxon>Alphaproteobacteria</taxon>
        <taxon>Hyphomicrobiales</taxon>
        <taxon>Hyphomicrobiaceae</taxon>
        <taxon>Methyloceanibacter</taxon>
    </lineage>
</organism>
<dbReference type="OrthoDB" id="7931198at2"/>
<proteinExistence type="predicted"/>
<evidence type="ECO:0000256" key="1">
    <source>
        <dbReference type="SAM" id="SignalP"/>
    </source>
</evidence>
<protein>
    <submittedName>
        <fullName evidence="2">Uncharacterized protein</fullName>
    </submittedName>
</protein>
<dbReference type="EMBL" id="LPWD01000010">
    <property type="protein sequence ID" value="ODS04118.1"/>
    <property type="molecule type" value="Genomic_DNA"/>
</dbReference>
<sequence>MRVARRVLQRVMAGTALLLLPVAPALAEFEIQESTIDPGEIQLQYRGAWHSGLPKGDAADLDVLPDEEEAPLRQSHDVELQMSITSHWLVALTHTFDEPIADDFRLSALEVESQIELITLVGDGLGLAVQGGVEKPLLEARREEASDFSLGPIIELAKSDFLLTLNPLFFREFGELAEQEGWGFEYGWQAKYDVTERLALHSKCSARSTS</sequence>
<accession>A0A1E3WE71</accession>
<dbReference type="Proteomes" id="UP000095042">
    <property type="component" value="Unassembled WGS sequence"/>
</dbReference>
<keyword evidence="3" id="KW-1185">Reference proteome</keyword>
<comment type="caution">
    <text evidence="2">The sequence shown here is derived from an EMBL/GenBank/DDBJ whole genome shotgun (WGS) entry which is preliminary data.</text>
</comment>
<evidence type="ECO:0000313" key="2">
    <source>
        <dbReference type="EMBL" id="ODS04118.1"/>
    </source>
</evidence>
<dbReference type="RefSeq" id="WP_069622671.1">
    <property type="nucleotide sequence ID" value="NZ_LPWD01000010.1"/>
</dbReference>
<gene>
    <name evidence="2" type="ORF">AUC71_05700</name>
</gene>